<feature type="compositionally biased region" description="Polar residues" evidence="6">
    <location>
        <begin position="511"/>
        <end position="527"/>
    </location>
</feature>
<organism evidence="7 8">
    <name type="scientific">Malassezia brasiliensis</name>
    <dbReference type="NCBI Taxonomy" id="1821822"/>
    <lineage>
        <taxon>Eukaryota</taxon>
        <taxon>Fungi</taxon>
        <taxon>Dikarya</taxon>
        <taxon>Basidiomycota</taxon>
        <taxon>Ustilaginomycotina</taxon>
        <taxon>Malasseziomycetes</taxon>
        <taxon>Malasseziales</taxon>
        <taxon>Malasseziaceae</taxon>
        <taxon>Malassezia</taxon>
    </lineage>
</organism>
<keyword evidence="5" id="KW-0012">Acyltransferase</keyword>
<evidence type="ECO:0000256" key="2">
    <source>
        <dbReference type="ARBA" id="ARBA00022658"/>
    </source>
</evidence>
<dbReference type="PANTHER" id="PTHR10908:SF0">
    <property type="entry name" value="SEROTONIN N-ACETYLTRANSFERASE"/>
    <property type="match status" value="1"/>
</dbReference>
<feature type="region of interest" description="Disordered" evidence="6">
    <location>
        <begin position="1"/>
        <end position="28"/>
    </location>
</feature>
<dbReference type="CDD" id="cd04301">
    <property type="entry name" value="NAT_SF"/>
    <property type="match status" value="1"/>
</dbReference>
<dbReference type="GO" id="GO:0005737">
    <property type="term" value="C:cytoplasm"/>
    <property type="evidence" value="ECO:0007669"/>
    <property type="project" value="TreeGrafter"/>
</dbReference>
<evidence type="ECO:0000256" key="5">
    <source>
        <dbReference type="ARBA" id="ARBA00023315"/>
    </source>
</evidence>
<gene>
    <name evidence="7" type="ORF">MBRA1_001425</name>
</gene>
<evidence type="ECO:0000313" key="7">
    <source>
        <dbReference type="EMBL" id="WFC94789.1"/>
    </source>
</evidence>
<keyword evidence="3" id="KW-0808">Transferase</keyword>
<dbReference type="Proteomes" id="UP001216638">
    <property type="component" value="Chromosome 1"/>
</dbReference>
<evidence type="ECO:0000256" key="1">
    <source>
        <dbReference type="ARBA" id="ARBA00022448"/>
    </source>
</evidence>
<dbReference type="InterPro" id="IPR007515">
    <property type="entry name" value="Mss4"/>
</dbReference>
<dbReference type="PANTHER" id="PTHR10908">
    <property type="entry name" value="SEROTONIN N-ACETYLTRANSFERASE"/>
    <property type="match status" value="1"/>
</dbReference>
<dbReference type="Gene3D" id="2.170.150.10">
    <property type="entry name" value="Metal Binding Protein, Guanine Nucleotide Exchange Factor, Chain A"/>
    <property type="match status" value="1"/>
</dbReference>
<dbReference type="InterPro" id="IPR011323">
    <property type="entry name" value="Mss4/transl-control_tumour"/>
</dbReference>
<feature type="compositionally biased region" description="Polar residues" evidence="6">
    <location>
        <begin position="539"/>
        <end position="549"/>
    </location>
</feature>
<dbReference type="SUPFAM" id="SSF51316">
    <property type="entry name" value="Mss4-like"/>
    <property type="match status" value="1"/>
</dbReference>
<evidence type="ECO:0000256" key="4">
    <source>
        <dbReference type="ARBA" id="ARBA00022927"/>
    </source>
</evidence>
<evidence type="ECO:0000256" key="3">
    <source>
        <dbReference type="ARBA" id="ARBA00022679"/>
    </source>
</evidence>
<proteinExistence type="predicted"/>
<dbReference type="AlphaFoldDB" id="A0AAF0DS95"/>
<dbReference type="GO" id="GO:0007264">
    <property type="term" value="P:small GTPase-mediated signal transduction"/>
    <property type="evidence" value="ECO:0007669"/>
    <property type="project" value="InterPro"/>
</dbReference>
<name>A0AAF0DS95_9BASI</name>
<feature type="compositionally biased region" description="Low complexity" evidence="6">
    <location>
        <begin position="13"/>
        <end position="25"/>
    </location>
</feature>
<accession>A0AAF0DS95</accession>
<dbReference type="SUPFAM" id="SSF55729">
    <property type="entry name" value="Acyl-CoA N-acyltransferases (Nat)"/>
    <property type="match status" value="1"/>
</dbReference>
<protein>
    <recommendedName>
        <fullName evidence="9">N-acetyltransferase domain-containing protein</fullName>
    </recommendedName>
</protein>
<dbReference type="InterPro" id="IPR011057">
    <property type="entry name" value="Mss4-like_sf"/>
</dbReference>
<sequence length="634" mass="68253">MPLGRSSKAGHGANTDAQDAEAAAEATHHIEFRSSFTLGWRGSISSGRQERADSASSTKSRAKEAGQGRRPQINIDIVRPDEIRAAHSIEAASFPREEVTHLSQLIKRHEQAPQFFLGAFQHLPPPMVAGPLSGETRRRLIGFCTATVAPAAITQSMYGNTNSELAHVVCIHDFCIESGSQGRGIGQRLMRKLLGRIEAGYSGDGKPMRQHFERVTVVTPPKSMSFFMKCGFKIHGPSYIAKSSEPWVEMRYTVESPPEIQRGDLSTSLVDQMDDSISPTATSEHALSTSDHPGEHVSSGPGSADHSTSAAWGIGSYSQSPVEAPALPSDQVLAALLEQNCLSEGAARDLGLPMRAPEGAGAPTQPQPLNPGKLLSAVFGQAVAAKTASEDSLTALKARIVSRADGRNLCRLFCPNERCHCVIVGRQAASWQAREMGPLSEKDAVSIESELILLDHTSKSTPMLNAEIQARLPGNELSTIGPVRAFWALNGPMQFDNVSFSKNTLWKVPEPSSNSQEVPRSLSSGSETQGGPGRRSEPRSPSTFATRMNSMQSSLSKSDESSESSMPMRSKELFTLGLTPGEERIVKYILCPDCGCGPLGFMILPASASSEQAAQKGYSDITCYLAAYRVRYEL</sequence>
<dbReference type="Pfam" id="PF04421">
    <property type="entry name" value="Mss4"/>
    <property type="match status" value="1"/>
</dbReference>
<keyword evidence="2" id="KW-0344">Guanine-nucleotide releasing factor</keyword>
<feature type="region of interest" description="Disordered" evidence="6">
    <location>
        <begin position="44"/>
        <end position="73"/>
    </location>
</feature>
<keyword evidence="8" id="KW-1185">Reference proteome</keyword>
<dbReference type="InterPro" id="IPR016181">
    <property type="entry name" value="Acyl_CoA_acyltransferase"/>
</dbReference>
<dbReference type="GO" id="GO:0005085">
    <property type="term" value="F:guanyl-nucleotide exchange factor activity"/>
    <property type="evidence" value="ECO:0007669"/>
    <property type="project" value="UniProtKB-KW"/>
</dbReference>
<dbReference type="GO" id="GO:0015031">
    <property type="term" value="P:protein transport"/>
    <property type="evidence" value="ECO:0007669"/>
    <property type="project" value="UniProtKB-KW"/>
</dbReference>
<feature type="region of interest" description="Disordered" evidence="6">
    <location>
        <begin position="508"/>
        <end position="568"/>
    </location>
</feature>
<keyword evidence="1" id="KW-0813">Transport</keyword>
<dbReference type="EMBL" id="CP119951">
    <property type="protein sequence ID" value="WFC94789.1"/>
    <property type="molecule type" value="Genomic_DNA"/>
</dbReference>
<keyword evidence="4" id="KW-0653">Protein transport</keyword>
<evidence type="ECO:0008006" key="9">
    <source>
        <dbReference type="Google" id="ProtNLM"/>
    </source>
</evidence>
<reference evidence="7" key="1">
    <citation type="submission" date="2023-03" db="EMBL/GenBank/DDBJ databases">
        <title>Mating type loci evolution in Malassezia.</title>
        <authorList>
            <person name="Coelho M.A."/>
        </authorList>
    </citation>
    <scope>NUCLEOTIDE SEQUENCE</scope>
    <source>
        <strain evidence="7">CBS 14135</strain>
    </source>
</reference>
<evidence type="ECO:0000256" key="6">
    <source>
        <dbReference type="SAM" id="MobiDB-lite"/>
    </source>
</evidence>
<dbReference type="Gene3D" id="3.40.630.30">
    <property type="match status" value="1"/>
</dbReference>
<feature type="compositionally biased region" description="Polar residues" evidence="6">
    <location>
        <begin position="275"/>
        <end position="291"/>
    </location>
</feature>
<evidence type="ECO:0000313" key="8">
    <source>
        <dbReference type="Proteomes" id="UP001216638"/>
    </source>
</evidence>
<dbReference type="GO" id="GO:0004059">
    <property type="term" value="F:aralkylamine N-acetyltransferase activity"/>
    <property type="evidence" value="ECO:0007669"/>
    <property type="project" value="TreeGrafter"/>
</dbReference>
<dbReference type="InterPro" id="IPR051635">
    <property type="entry name" value="SNAT-like"/>
</dbReference>
<feature type="region of interest" description="Disordered" evidence="6">
    <location>
        <begin position="275"/>
        <end position="312"/>
    </location>
</feature>